<name>A0ACC2UCQ6_9FUNG</name>
<accession>A0ACC2UCQ6</accession>
<organism evidence="1 2">
    <name type="scientific">Entomophthora muscae</name>
    <dbReference type="NCBI Taxonomy" id="34485"/>
    <lineage>
        <taxon>Eukaryota</taxon>
        <taxon>Fungi</taxon>
        <taxon>Fungi incertae sedis</taxon>
        <taxon>Zoopagomycota</taxon>
        <taxon>Entomophthoromycotina</taxon>
        <taxon>Entomophthoromycetes</taxon>
        <taxon>Entomophthorales</taxon>
        <taxon>Entomophthoraceae</taxon>
        <taxon>Entomophthora</taxon>
    </lineage>
</organism>
<keyword evidence="2" id="KW-1185">Reference proteome</keyword>
<comment type="caution">
    <text evidence="1">The sequence shown here is derived from an EMBL/GenBank/DDBJ whole genome shotgun (WGS) entry which is preliminary data.</text>
</comment>
<reference evidence="1" key="1">
    <citation type="submission" date="2022-04" db="EMBL/GenBank/DDBJ databases">
        <title>Genome of the entomopathogenic fungus Entomophthora muscae.</title>
        <authorList>
            <person name="Elya C."/>
            <person name="Lovett B.R."/>
            <person name="Lee E."/>
            <person name="Macias A.M."/>
            <person name="Hajek A.E."/>
            <person name="De Bivort B.L."/>
            <person name="Kasson M.T."/>
            <person name="De Fine Licht H.H."/>
            <person name="Stajich J.E."/>
        </authorList>
    </citation>
    <scope>NUCLEOTIDE SEQUENCE</scope>
    <source>
        <strain evidence="1">Berkeley</strain>
    </source>
</reference>
<evidence type="ECO:0000313" key="2">
    <source>
        <dbReference type="Proteomes" id="UP001165960"/>
    </source>
</evidence>
<dbReference type="EMBL" id="QTSX02000831">
    <property type="protein sequence ID" value="KAJ9084552.1"/>
    <property type="molecule type" value="Genomic_DNA"/>
</dbReference>
<protein>
    <submittedName>
        <fullName evidence="1">Uncharacterized protein</fullName>
    </submittedName>
</protein>
<proteinExistence type="predicted"/>
<evidence type="ECO:0000313" key="1">
    <source>
        <dbReference type="EMBL" id="KAJ9084552.1"/>
    </source>
</evidence>
<sequence length="194" mass="21541">MLIDLVSELTCGSGSEWPGNWIAGHKPAWLEPCWQVEPAVLTRRICQDACVILRPARPYSTPMEGSVVEWFFIDAPSRIPESFCEAVFHTALWVIHSAVIKSFTSMPHLAFALNSLIAHKLGWIMSQVFYGNQSSTMCRELVDKWSSLPGLVLFLVQNQAVFVLPETFHQPLTPALPSPQSFSLGPPVSLDPPP</sequence>
<dbReference type="Proteomes" id="UP001165960">
    <property type="component" value="Unassembled WGS sequence"/>
</dbReference>
<gene>
    <name evidence="1" type="ORF">DSO57_1023330</name>
</gene>